<keyword evidence="2" id="KW-0560">Oxidoreductase</keyword>
<protein>
    <submittedName>
        <fullName evidence="4">Nitroreductase family protein</fullName>
    </submittedName>
</protein>
<evidence type="ECO:0000259" key="3">
    <source>
        <dbReference type="Pfam" id="PF00881"/>
    </source>
</evidence>
<evidence type="ECO:0000313" key="4">
    <source>
        <dbReference type="EMBL" id="TDE43681.1"/>
    </source>
</evidence>
<dbReference type="PANTHER" id="PTHR43673:SF10">
    <property type="entry name" value="NADH DEHYDROGENASE_NAD(P)H NITROREDUCTASE XCC3605-RELATED"/>
    <property type="match status" value="1"/>
</dbReference>
<dbReference type="EMBL" id="SMLD01000076">
    <property type="protein sequence ID" value="TDE43681.1"/>
    <property type="molecule type" value="Genomic_DNA"/>
</dbReference>
<name>A0A4R5F7T7_9ACTN</name>
<reference evidence="4 5" key="1">
    <citation type="submission" date="2019-03" db="EMBL/GenBank/DDBJ databases">
        <title>Draft genome sequences of novel Actinobacteria.</title>
        <authorList>
            <person name="Sahin N."/>
            <person name="Ay H."/>
            <person name="Saygin H."/>
        </authorList>
    </citation>
    <scope>NUCLEOTIDE SEQUENCE [LARGE SCALE GENOMIC DNA]</scope>
    <source>
        <strain evidence="4 5">6K102</strain>
    </source>
</reference>
<evidence type="ECO:0000256" key="1">
    <source>
        <dbReference type="ARBA" id="ARBA00007118"/>
    </source>
</evidence>
<evidence type="ECO:0000313" key="5">
    <source>
        <dbReference type="Proteomes" id="UP000295136"/>
    </source>
</evidence>
<comment type="caution">
    <text evidence="4">The sequence shown here is derived from an EMBL/GenBank/DDBJ whole genome shotgun (WGS) entry which is preliminary data.</text>
</comment>
<feature type="domain" description="Nitroreductase" evidence="3">
    <location>
        <begin position="18"/>
        <end position="217"/>
    </location>
</feature>
<dbReference type="RefSeq" id="WP_132633607.1">
    <property type="nucleotide sequence ID" value="NZ_SMLD01000076.1"/>
</dbReference>
<evidence type="ECO:0000256" key="2">
    <source>
        <dbReference type="ARBA" id="ARBA00023002"/>
    </source>
</evidence>
<dbReference type="AlphaFoldDB" id="A0A4R5F7T7"/>
<comment type="similarity">
    <text evidence="1">Belongs to the nitroreductase family.</text>
</comment>
<dbReference type="Gene3D" id="3.40.109.10">
    <property type="entry name" value="NADH Oxidase"/>
    <property type="match status" value="1"/>
</dbReference>
<dbReference type="InterPro" id="IPR029479">
    <property type="entry name" value="Nitroreductase"/>
</dbReference>
<dbReference type="PANTHER" id="PTHR43673">
    <property type="entry name" value="NAD(P)H NITROREDUCTASE YDGI-RELATED"/>
    <property type="match status" value="1"/>
</dbReference>
<dbReference type="GO" id="GO:0016491">
    <property type="term" value="F:oxidoreductase activity"/>
    <property type="evidence" value="ECO:0007669"/>
    <property type="project" value="UniProtKB-KW"/>
</dbReference>
<organism evidence="4 5">
    <name type="scientific">Nonomuraea mesophila</name>
    <dbReference type="NCBI Taxonomy" id="2530382"/>
    <lineage>
        <taxon>Bacteria</taxon>
        <taxon>Bacillati</taxon>
        <taxon>Actinomycetota</taxon>
        <taxon>Actinomycetes</taxon>
        <taxon>Streptosporangiales</taxon>
        <taxon>Streptosporangiaceae</taxon>
        <taxon>Nonomuraea</taxon>
    </lineage>
</organism>
<proteinExistence type="inferred from homology"/>
<accession>A0A4R5F7T7</accession>
<gene>
    <name evidence="4" type="ORF">E1295_26070</name>
</gene>
<sequence>MTVASLFDLGEVDRLLTTTRSVRRRLDVERPVPAEVVREALELAVQAPTAQNLQHWRWIVITEEKVRLGVAEQFRQARWLDRYRGTRSRRGRREAESRRLQDSADSVVELIAKVPVLVVPCMVGRPPDIGRIDADWTGRGYRFDPDDIRSRSRMGAMMASNFYGSIYPAIWSFQLALRSRGLGSTITCMNLMFPGPFAELLGLPEVVTPICVLPVAYTLGTDFRPAPRVPAGERTFWNRWGIEEAP</sequence>
<dbReference type="Pfam" id="PF00881">
    <property type="entry name" value="Nitroreductase"/>
    <property type="match status" value="1"/>
</dbReference>
<keyword evidence="5" id="KW-1185">Reference proteome</keyword>
<dbReference type="Proteomes" id="UP000295136">
    <property type="component" value="Unassembled WGS sequence"/>
</dbReference>
<dbReference type="CDD" id="cd02062">
    <property type="entry name" value="Nitro_FMN_reductase"/>
    <property type="match status" value="1"/>
</dbReference>
<dbReference type="SUPFAM" id="SSF55469">
    <property type="entry name" value="FMN-dependent nitroreductase-like"/>
    <property type="match status" value="1"/>
</dbReference>
<dbReference type="InterPro" id="IPR000415">
    <property type="entry name" value="Nitroreductase-like"/>
</dbReference>